<protein>
    <submittedName>
        <fullName evidence="9">Rhomboid-domain-containing protein</fullName>
    </submittedName>
</protein>
<evidence type="ECO:0000259" key="8">
    <source>
        <dbReference type="Pfam" id="PF01694"/>
    </source>
</evidence>
<dbReference type="GO" id="GO:0004252">
    <property type="term" value="F:serine-type endopeptidase activity"/>
    <property type="evidence" value="ECO:0007669"/>
    <property type="project" value="InterPro"/>
</dbReference>
<dbReference type="InterPro" id="IPR035952">
    <property type="entry name" value="Rhomboid-like_sf"/>
</dbReference>
<gene>
    <name evidence="9" type="ORF">BD410DRAFT_720814</name>
</gene>
<keyword evidence="3 7" id="KW-0812">Transmembrane</keyword>
<proteinExistence type="inferred from homology"/>
<dbReference type="Pfam" id="PF01694">
    <property type="entry name" value="Rhomboid"/>
    <property type="match status" value="1"/>
</dbReference>
<dbReference type="InterPro" id="IPR050925">
    <property type="entry name" value="Rhomboid_protease_S54"/>
</dbReference>
<dbReference type="GO" id="GO:0006465">
    <property type="term" value="P:signal peptide processing"/>
    <property type="evidence" value="ECO:0007669"/>
    <property type="project" value="TreeGrafter"/>
</dbReference>
<evidence type="ECO:0000313" key="9">
    <source>
        <dbReference type="EMBL" id="TDL23855.1"/>
    </source>
</evidence>
<feature type="transmembrane region" description="Helical" evidence="7">
    <location>
        <begin position="107"/>
        <end position="128"/>
    </location>
</feature>
<evidence type="ECO:0000313" key="10">
    <source>
        <dbReference type="Proteomes" id="UP000294933"/>
    </source>
</evidence>
<feature type="transmembrane region" description="Helical" evidence="7">
    <location>
        <begin position="19"/>
        <end position="36"/>
    </location>
</feature>
<evidence type="ECO:0000256" key="6">
    <source>
        <dbReference type="ARBA" id="ARBA00023136"/>
    </source>
</evidence>
<keyword evidence="4" id="KW-0378">Hydrolase</keyword>
<dbReference type="EMBL" id="ML170169">
    <property type="protein sequence ID" value="TDL23855.1"/>
    <property type="molecule type" value="Genomic_DNA"/>
</dbReference>
<comment type="subcellular location">
    <subcellularLocation>
        <location evidence="1">Membrane</location>
        <topology evidence="1">Multi-pass membrane protein</topology>
    </subcellularLocation>
</comment>
<dbReference type="GO" id="GO:0016020">
    <property type="term" value="C:membrane"/>
    <property type="evidence" value="ECO:0007669"/>
    <property type="project" value="UniProtKB-SubCell"/>
</dbReference>
<comment type="similarity">
    <text evidence="2">Belongs to the peptidase S54 family.</text>
</comment>
<feature type="transmembrane region" description="Helical" evidence="7">
    <location>
        <begin position="69"/>
        <end position="87"/>
    </location>
</feature>
<dbReference type="InterPro" id="IPR022764">
    <property type="entry name" value="Peptidase_S54_rhomboid_dom"/>
</dbReference>
<evidence type="ECO:0000256" key="3">
    <source>
        <dbReference type="ARBA" id="ARBA00022692"/>
    </source>
</evidence>
<dbReference type="PANTHER" id="PTHR43731:SF14">
    <property type="entry name" value="PRESENILIN-ASSOCIATED RHOMBOID-LIKE PROTEIN, MITOCHONDRIAL"/>
    <property type="match status" value="1"/>
</dbReference>
<dbReference type="OrthoDB" id="10260614at2759"/>
<accession>A0A4Y7Q8S3</accession>
<dbReference type="Proteomes" id="UP000294933">
    <property type="component" value="Unassembled WGS sequence"/>
</dbReference>
<reference evidence="9 10" key="1">
    <citation type="submission" date="2018-06" db="EMBL/GenBank/DDBJ databases">
        <title>A transcriptomic atlas of mushroom development highlights an independent origin of complex multicellularity.</title>
        <authorList>
            <consortium name="DOE Joint Genome Institute"/>
            <person name="Krizsan K."/>
            <person name="Almasi E."/>
            <person name="Merenyi Z."/>
            <person name="Sahu N."/>
            <person name="Viragh M."/>
            <person name="Koszo T."/>
            <person name="Mondo S."/>
            <person name="Kiss B."/>
            <person name="Balint B."/>
            <person name="Kues U."/>
            <person name="Barry K."/>
            <person name="Hegedus J.C."/>
            <person name="Henrissat B."/>
            <person name="Johnson J."/>
            <person name="Lipzen A."/>
            <person name="Ohm R."/>
            <person name="Nagy I."/>
            <person name="Pangilinan J."/>
            <person name="Yan J."/>
            <person name="Xiong Y."/>
            <person name="Grigoriev I.V."/>
            <person name="Hibbett D.S."/>
            <person name="Nagy L.G."/>
        </authorList>
    </citation>
    <scope>NUCLEOTIDE SEQUENCE [LARGE SCALE GENOMIC DNA]</scope>
    <source>
        <strain evidence="9 10">SZMC22713</strain>
    </source>
</reference>
<dbReference type="AlphaFoldDB" id="A0A4Y7Q8S3"/>
<name>A0A4Y7Q8S3_9AGAM</name>
<organism evidence="9 10">
    <name type="scientific">Rickenella mellea</name>
    <dbReference type="NCBI Taxonomy" id="50990"/>
    <lineage>
        <taxon>Eukaryota</taxon>
        <taxon>Fungi</taxon>
        <taxon>Dikarya</taxon>
        <taxon>Basidiomycota</taxon>
        <taxon>Agaricomycotina</taxon>
        <taxon>Agaricomycetes</taxon>
        <taxon>Hymenochaetales</taxon>
        <taxon>Rickenellaceae</taxon>
        <taxon>Rickenella</taxon>
    </lineage>
</organism>
<evidence type="ECO:0000256" key="5">
    <source>
        <dbReference type="ARBA" id="ARBA00022989"/>
    </source>
</evidence>
<dbReference type="STRING" id="50990.A0A4Y7Q8S3"/>
<dbReference type="Gene3D" id="1.20.1540.10">
    <property type="entry name" value="Rhomboid-like"/>
    <property type="match status" value="1"/>
</dbReference>
<evidence type="ECO:0000256" key="2">
    <source>
        <dbReference type="ARBA" id="ARBA00009045"/>
    </source>
</evidence>
<dbReference type="PANTHER" id="PTHR43731">
    <property type="entry name" value="RHOMBOID PROTEASE"/>
    <property type="match status" value="1"/>
</dbReference>
<feature type="transmembrane region" description="Helical" evidence="7">
    <location>
        <begin position="209"/>
        <end position="226"/>
    </location>
</feature>
<feature type="domain" description="Peptidase S54 rhomboid" evidence="8">
    <location>
        <begin position="54"/>
        <end position="247"/>
    </location>
</feature>
<evidence type="ECO:0000256" key="4">
    <source>
        <dbReference type="ARBA" id="ARBA00022801"/>
    </source>
</evidence>
<evidence type="ECO:0000256" key="7">
    <source>
        <dbReference type="SAM" id="Phobius"/>
    </source>
</evidence>
<sequence>MAYAKAANFLLAGNDGRRMAMWIIAANVAVYILWKVPRFIPMMNANFTHHPLSGKAYTMLTCMFSHQSLIHLGFNCMVLASFAPAVVHHLTLAQTTYPNAELEATPQWHFVAFYVAAGLFASLASHVFTTRITYPRLISKLTAAATSRLKSGAKGNLLATANKSSSSTILPSLGASGAIYAMFTLTALSQPDVQIRLIIPPTPDFPISWGLYGMLIFDTLGILRGWRMMDHVAHLGGAAFGAWYYYYGQRVWAAFRHKIVRIEFKLRGIS</sequence>
<feature type="transmembrane region" description="Helical" evidence="7">
    <location>
        <begin position="169"/>
        <end position="189"/>
    </location>
</feature>
<keyword evidence="5 7" id="KW-1133">Transmembrane helix</keyword>
<keyword evidence="6 7" id="KW-0472">Membrane</keyword>
<keyword evidence="10" id="KW-1185">Reference proteome</keyword>
<dbReference type="SUPFAM" id="SSF144091">
    <property type="entry name" value="Rhomboid-like"/>
    <property type="match status" value="1"/>
</dbReference>
<evidence type="ECO:0000256" key="1">
    <source>
        <dbReference type="ARBA" id="ARBA00004141"/>
    </source>
</evidence>
<dbReference type="VEuPathDB" id="FungiDB:BD410DRAFT_720814"/>